<protein>
    <submittedName>
        <fullName evidence="1">MoaD/ThiS family protein</fullName>
    </submittedName>
</protein>
<keyword evidence="2" id="KW-1185">Reference proteome</keyword>
<dbReference type="InterPro" id="IPR003749">
    <property type="entry name" value="ThiS/MoaD-like"/>
</dbReference>
<evidence type="ECO:0000313" key="1">
    <source>
        <dbReference type="EMBL" id="RVT39850.1"/>
    </source>
</evidence>
<dbReference type="Pfam" id="PF02597">
    <property type="entry name" value="ThiS"/>
    <property type="match status" value="1"/>
</dbReference>
<dbReference type="CDD" id="cd00754">
    <property type="entry name" value="Ubl_MoaD"/>
    <property type="match status" value="1"/>
</dbReference>
<dbReference type="InterPro" id="IPR012675">
    <property type="entry name" value="Beta-grasp_dom_sf"/>
</dbReference>
<dbReference type="Gene3D" id="3.10.20.30">
    <property type="match status" value="1"/>
</dbReference>
<name>A0A437J4X8_9SPHN</name>
<organism evidence="1 2">
    <name type="scientific">Sphingobium algorifonticola</name>
    <dbReference type="NCBI Taxonomy" id="2008318"/>
    <lineage>
        <taxon>Bacteria</taxon>
        <taxon>Pseudomonadati</taxon>
        <taxon>Pseudomonadota</taxon>
        <taxon>Alphaproteobacteria</taxon>
        <taxon>Sphingomonadales</taxon>
        <taxon>Sphingomonadaceae</taxon>
        <taxon>Sphingobium</taxon>
    </lineage>
</organism>
<dbReference type="RefSeq" id="WP_127691548.1">
    <property type="nucleotide sequence ID" value="NZ_RZUL01000005.1"/>
</dbReference>
<dbReference type="EMBL" id="RZUL01000005">
    <property type="protein sequence ID" value="RVT39850.1"/>
    <property type="molecule type" value="Genomic_DNA"/>
</dbReference>
<dbReference type="AlphaFoldDB" id="A0A437J4X8"/>
<dbReference type="Proteomes" id="UP000282977">
    <property type="component" value="Unassembled WGS sequence"/>
</dbReference>
<gene>
    <name evidence="1" type="ORF">ENE74_13985</name>
</gene>
<accession>A0A437J4X8</accession>
<reference evidence="1 2" key="1">
    <citation type="submission" date="2019-01" db="EMBL/GenBank/DDBJ databases">
        <authorList>
            <person name="Chen W.-M."/>
        </authorList>
    </citation>
    <scope>NUCLEOTIDE SEQUENCE [LARGE SCALE GENOMIC DNA]</scope>
    <source>
        <strain evidence="1 2">TLA-22</strain>
    </source>
</reference>
<dbReference type="OrthoDB" id="9800712at2"/>
<proteinExistence type="predicted"/>
<comment type="caution">
    <text evidence="1">The sequence shown here is derived from an EMBL/GenBank/DDBJ whole genome shotgun (WGS) entry which is preliminary data.</text>
</comment>
<dbReference type="InterPro" id="IPR016155">
    <property type="entry name" value="Mopterin_synth/thiamin_S_b"/>
</dbReference>
<evidence type="ECO:0000313" key="2">
    <source>
        <dbReference type="Proteomes" id="UP000282977"/>
    </source>
</evidence>
<dbReference type="SUPFAM" id="SSF54285">
    <property type="entry name" value="MoaD/ThiS"/>
    <property type="match status" value="1"/>
</dbReference>
<sequence>MAALDILYFAWVREAIGRDGERIDAVDPAVTVADLVGALAGRGGGYAEALGDIERLRAALDQHFVAFDAVIGSARELAIFPPVTGG</sequence>